<protein>
    <submittedName>
        <fullName evidence="1">Uncharacterized protein</fullName>
    </submittedName>
</protein>
<evidence type="ECO:0000313" key="2">
    <source>
        <dbReference type="Proteomes" id="UP000800041"/>
    </source>
</evidence>
<organism evidence="1 2">
    <name type="scientific">Aulographum hederae CBS 113979</name>
    <dbReference type="NCBI Taxonomy" id="1176131"/>
    <lineage>
        <taxon>Eukaryota</taxon>
        <taxon>Fungi</taxon>
        <taxon>Dikarya</taxon>
        <taxon>Ascomycota</taxon>
        <taxon>Pezizomycotina</taxon>
        <taxon>Dothideomycetes</taxon>
        <taxon>Pleosporomycetidae</taxon>
        <taxon>Aulographales</taxon>
        <taxon>Aulographaceae</taxon>
    </lineage>
</organism>
<proteinExistence type="predicted"/>
<keyword evidence="2" id="KW-1185">Reference proteome</keyword>
<reference evidence="1" key="1">
    <citation type="journal article" date="2020" name="Stud. Mycol.">
        <title>101 Dothideomycetes genomes: a test case for predicting lifestyles and emergence of pathogens.</title>
        <authorList>
            <person name="Haridas S."/>
            <person name="Albert R."/>
            <person name="Binder M."/>
            <person name="Bloem J."/>
            <person name="Labutti K."/>
            <person name="Salamov A."/>
            <person name="Andreopoulos B."/>
            <person name="Baker S."/>
            <person name="Barry K."/>
            <person name="Bills G."/>
            <person name="Bluhm B."/>
            <person name="Cannon C."/>
            <person name="Castanera R."/>
            <person name="Culley D."/>
            <person name="Daum C."/>
            <person name="Ezra D."/>
            <person name="Gonzalez J."/>
            <person name="Henrissat B."/>
            <person name="Kuo A."/>
            <person name="Liang C."/>
            <person name="Lipzen A."/>
            <person name="Lutzoni F."/>
            <person name="Magnuson J."/>
            <person name="Mondo S."/>
            <person name="Nolan M."/>
            <person name="Ohm R."/>
            <person name="Pangilinan J."/>
            <person name="Park H.-J."/>
            <person name="Ramirez L."/>
            <person name="Alfaro M."/>
            <person name="Sun H."/>
            <person name="Tritt A."/>
            <person name="Yoshinaga Y."/>
            <person name="Zwiers L.-H."/>
            <person name="Turgeon B."/>
            <person name="Goodwin S."/>
            <person name="Spatafora J."/>
            <person name="Crous P."/>
            <person name="Grigoriev I."/>
        </authorList>
    </citation>
    <scope>NUCLEOTIDE SEQUENCE</scope>
    <source>
        <strain evidence="1">CBS 113979</strain>
    </source>
</reference>
<sequence length="213" mass="23212">MLEHGRVANRRAWAAHQHCSRRSVGRRQAQWSRRTCDGAATGAANQPTARAGPKTAYLDVGLAVSGPSGRKWQRSQRATDDGFDVLGASARMLRAAFADHCAPCSPAGPDAGINQWESFFARQANGKPGIIGKYKVGDSEVGRQDATCRHDVALNWALTETCCLCLLWTFTFTLAACPSPPRPAQGATKDFLEPWEISGRSARACLASWRRLW</sequence>
<dbReference type="AlphaFoldDB" id="A0A6G1GL43"/>
<dbReference type="EMBL" id="ML977198">
    <property type="protein sequence ID" value="KAF1981479.1"/>
    <property type="molecule type" value="Genomic_DNA"/>
</dbReference>
<name>A0A6G1GL43_9PEZI</name>
<accession>A0A6G1GL43</accession>
<evidence type="ECO:0000313" key="1">
    <source>
        <dbReference type="EMBL" id="KAF1981479.1"/>
    </source>
</evidence>
<gene>
    <name evidence="1" type="ORF">K402DRAFT_234480</name>
</gene>
<dbReference type="Proteomes" id="UP000800041">
    <property type="component" value="Unassembled WGS sequence"/>
</dbReference>